<dbReference type="PANTHER" id="PTHR30399">
    <property type="entry name" value="UNCHARACTERIZED PROTEIN YGJP"/>
    <property type="match status" value="1"/>
</dbReference>
<dbReference type="CDD" id="cd07344">
    <property type="entry name" value="M48_yhfN_like"/>
    <property type="match status" value="1"/>
</dbReference>
<dbReference type="STRING" id="1123010.SAMN02745724_01586"/>
<dbReference type="InterPro" id="IPR002725">
    <property type="entry name" value="YgjP-like_metallopeptidase"/>
</dbReference>
<evidence type="ECO:0000259" key="1">
    <source>
        <dbReference type="Pfam" id="PF01863"/>
    </source>
</evidence>
<dbReference type="PANTHER" id="PTHR30399:SF1">
    <property type="entry name" value="UTP PYROPHOSPHATASE"/>
    <property type="match status" value="1"/>
</dbReference>
<organism evidence="2 3">
    <name type="scientific">Pseudoalteromonas denitrificans DSM 6059</name>
    <dbReference type="NCBI Taxonomy" id="1123010"/>
    <lineage>
        <taxon>Bacteria</taxon>
        <taxon>Pseudomonadati</taxon>
        <taxon>Pseudomonadota</taxon>
        <taxon>Gammaproteobacteria</taxon>
        <taxon>Alteromonadales</taxon>
        <taxon>Pseudoalteromonadaceae</taxon>
        <taxon>Pseudoalteromonas</taxon>
    </lineage>
</organism>
<dbReference type="Pfam" id="PF01863">
    <property type="entry name" value="YgjP-like"/>
    <property type="match status" value="1"/>
</dbReference>
<name>A0A1I1IZ72_9GAMM</name>
<dbReference type="AlphaFoldDB" id="A0A1I1IZ72"/>
<proteinExistence type="predicted"/>
<evidence type="ECO:0000313" key="2">
    <source>
        <dbReference type="EMBL" id="SFC38973.1"/>
    </source>
</evidence>
<sequence length="167" mass="19673">MSVNKYFLSYPEVIQTQVMKLIHAKKLKPYLLNKYPQAHNINSDKSLYQYANDLKQTYLRNTPQISKALYEKQKDLVQNALGTHTFVSRNHGGKLKSKHEIRISQSLKSAPEDMLKMLVVHELAHFKEKDHNKAFYKLCEYMQPEYHQVELDMRLFLVLLDQGDSLF</sequence>
<dbReference type="Proteomes" id="UP000198862">
    <property type="component" value="Unassembled WGS sequence"/>
</dbReference>
<reference evidence="2 3" key="1">
    <citation type="submission" date="2016-10" db="EMBL/GenBank/DDBJ databases">
        <authorList>
            <person name="de Groot N.N."/>
        </authorList>
    </citation>
    <scope>NUCLEOTIDE SEQUENCE [LARGE SCALE GENOMIC DNA]</scope>
    <source>
        <strain evidence="2 3">DSM 6059</strain>
    </source>
</reference>
<dbReference type="RefSeq" id="WP_091982508.1">
    <property type="nucleotide sequence ID" value="NZ_FOLO01000008.1"/>
</dbReference>
<dbReference type="InterPro" id="IPR053136">
    <property type="entry name" value="UTP_pyrophosphatase-like"/>
</dbReference>
<gene>
    <name evidence="2" type="ORF">SAMN02745724_01586</name>
</gene>
<dbReference type="EMBL" id="FOLO01000008">
    <property type="protein sequence ID" value="SFC38973.1"/>
    <property type="molecule type" value="Genomic_DNA"/>
</dbReference>
<accession>A0A1I1IZ72</accession>
<dbReference type="OrthoDB" id="9000630at2"/>
<evidence type="ECO:0000313" key="3">
    <source>
        <dbReference type="Proteomes" id="UP000198862"/>
    </source>
</evidence>
<dbReference type="Gene3D" id="3.30.2010.10">
    <property type="entry name" value="Metalloproteases ('zincins'), catalytic domain"/>
    <property type="match status" value="1"/>
</dbReference>
<feature type="domain" description="YgjP-like metallopeptidase" evidence="1">
    <location>
        <begin position="93"/>
        <end position="150"/>
    </location>
</feature>
<keyword evidence="3" id="KW-1185">Reference proteome</keyword>
<protein>
    <recommendedName>
        <fullName evidence="1">YgjP-like metallopeptidase domain-containing protein</fullName>
    </recommendedName>
</protein>